<dbReference type="GO" id="GO:0016020">
    <property type="term" value="C:membrane"/>
    <property type="evidence" value="ECO:0007669"/>
    <property type="project" value="UniProtKB-SubCell"/>
</dbReference>
<accession>A0A8S1IZR4</accession>
<dbReference type="AlphaFoldDB" id="A0A8S1IZR4"/>
<evidence type="ECO:0000259" key="9">
    <source>
        <dbReference type="PROSITE" id="PS50843"/>
    </source>
</evidence>
<comment type="caution">
    <text evidence="10">The sequence shown here is derived from an EMBL/GenBank/DDBJ whole genome shotgun (WGS) entry which is preliminary data.</text>
</comment>
<keyword evidence="11" id="KW-1185">Reference proteome</keyword>
<evidence type="ECO:0000256" key="4">
    <source>
        <dbReference type="ARBA" id="ARBA00022512"/>
    </source>
</evidence>
<evidence type="ECO:0000313" key="10">
    <source>
        <dbReference type="EMBL" id="CAD7700661.1"/>
    </source>
</evidence>
<dbReference type="CDD" id="cd22271">
    <property type="entry name" value="DPBB_EXP_N-like"/>
    <property type="match status" value="1"/>
</dbReference>
<evidence type="ECO:0000256" key="6">
    <source>
        <dbReference type="SAM" id="MobiDB-lite"/>
    </source>
</evidence>
<feature type="domain" description="Expansin-like CBD" evidence="9">
    <location>
        <begin position="168"/>
        <end position="248"/>
    </location>
</feature>
<feature type="region of interest" description="Disordered" evidence="6">
    <location>
        <begin position="252"/>
        <end position="372"/>
    </location>
</feature>
<proteinExistence type="inferred from homology"/>
<dbReference type="InterPro" id="IPR002963">
    <property type="entry name" value="Expansin"/>
</dbReference>
<sequence length="372" mass="37329">MAGAHGAAVLILLCVLVASQAPVAHAQAGDSVEGFTNPFGDEADGSLDLGGCAYGQLDPAEYPFYDVMLVAPGSALAAGNTLNGCGSCYEIQCADQGRCKGTKTVTAMVGGTCSEGCDDSSFNLHVNTFSQLSSPQDGGISVRIRKVSCAPGENILVTVNEYRATEGGYIKLAIRNVPGDGGLTALEIKGSNEAGGWRSADNTFGAAWEASLIPNPPLDIRITNTKGERLILRGIITTPGFLGDALSDVQFGKPSNASEAPSRPDASPAAPGASPSPAALPRPSPLPSLVASSPSPSPITPSPTSVPGTTSPTVGAVPSGSTSSAPATAQAAGGPPRRPTSTSPSPSPAKEMEEANSPLPPGPAASRLLDSP</sequence>
<reference evidence="10" key="1">
    <citation type="submission" date="2020-12" db="EMBL/GenBank/DDBJ databases">
        <authorList>
            <person name="Iha C."/>
        </authorList>
    </citation>
    <scope>NUCLEOTIDE SEQUENCE</scope>
</reference>
<evidence type="ECO:0000256" key="3">
    <source>
        <dbReference type="ARBA" id="ARBA00005392"/>
    </source>
</evidence>
<dbReference type="Gene3D" id="2.60.40.760">
    <property type="entry name" value="Expansin, cellulose-binding-like domain"/>
    <property type="match status" value="1"/>
</dbReference>
<dbReference type="Pfam" id="PF01357">
    <property type="entry name" value="Expansin_C"/>
    <property type="match status" value="1"/>
</dbReference>
<dbReference type="PROSITE" id="PS50843">
    <property type="entry name" value="EXPANSIN_CBD"/>
    <property type="match status" value="1"/>
</dbReference>
<feature type="compositionally biased region" description="Low complexity" evidence="6">
    <location>
        <begin position="257"/>
        <end position="277"/>
    </location>
</feature>
<dbReference type="InterPro" id="IPR036749">
    <property type="entry name" value="Expansin_CBD_sf"/>
</dbReference>
<dbReference type="SUPFAM" id="SSF50685">
    <property type="entry name" value="Barwin-like endoglucanases"/>
    <property type="match status" value="1"/>
</dbReference>
<dbReference type="GO" id="GO:0009664">
    <property type="term" value="P:plant-type cell wall organization"/>
    <property type="evidence" value="ECO:0007669"/>
    <property type="project" value="InterPro"/>
</dbReference>
<dbReference type="PANTHER" id="PTHR31867">
    <property type="entry name" value="EXPANSIN-A15"/>
    <property type="match status" value="1"/>
</dbReference>
<feature type="signal peptide" evidence="7">
    <location>
        <begin position="1"/>
        <end position="26"/>
    </location>
</feature>
<evidence type="ECO:0000313" key="11">
    <source>
        <dbReference type="Proteomes" id="UP000708148"/>
    </source>
</evidence>
<dbReference type="InterPro" id="IPR036908">
    <property type="entry name" value="RlpA-like_sf"/>
</dbReference>
<comment type="similarity">
    <text evidence="3">Belongs to the expansin family. Expansin A subfamily.</text>
</comment>
<dbReference type="SUPFAM" id="SSF49590">
    <property type="entry name" value="PHL pollen allergen"/>
    <property type="match status" value="1"/>
</dbReference>
<evidence type="ECO:0000256" key="7">
    <source>
        <dbReference type="SAM" id="SignalP"/>
    </source>
</evidence>
<dbReference type="EMBL" id="CAJHUC010001318">
    <property type="protein sequence ID" value="CAD7700661.1"/>
    <property type="molecule type" value="Genomic_DNA"/>
</dbReference>
<dbReference type="InterPro" id="IPR007112">
    <property type="entry name" value="Expansin/allergen_DPBB_dom"/>
</dbReference>
<evidence type="ECO:0000256" key="1">
    <source>
        <dbReference type="ARBA" id="ARBA00004170"/>
    </source>
</evidence>
<protein>
    <submittedName>
        <fullName evidence="10">Uncharacterized protein</fullName>
    </submittedName>
</protein>
<evidence type="ECO:0000256" key="2">
    <source>
        <dbReference type="ARBA" id="ARBA00004191"/>
    </source>
</evidence>
<dbReference type="OrthoDB" id="406505at2759"/>
<dbReference type="InterPro" id="IPR007117">
    <property type="entry name" value="Expansin_CBD"/>
</dbReference>
<evidence type="ECO:0000259" key="8">
    <source>
        <dbReference type="PROSITE" id="PS50842"/>
    </source>
</evidence>
<keyword evidence="7" id="KW-0732">Signal</keyword>
<keyword evidence="4" id="KW-0134">Cell wall</keyword>
<feature type="compositionally biased region" description="Low complexity" evidence="6">
    <location>
        <begin position="302"/>
        <end position="344"/>
    </location>
</feature>
<dbReference type="Gene3D" id="2.40.40.10">
    <property type="entry name" value="RlpA-like domain"/>
    <property type="match status" value="1"/>
</dbReference>
<gene>
    <name evidence="10" type="ORF">OSTQU699_LOCUS6020</name>
</gene>
<dbReference type="Proteomes" id="UP000708148">
    <property type="component" value="Unassembled WGS sequence"/>
</dbReference>
<evidence type="ECO:0000256" key="5">
    <source>
        <dbReference type="ARBA" id="ARBA00023136"/>
    </source>
</evidence>
<feature type="chain" id="PRO_5035726679" evidence="7">
    <location>
        <begin position="27"/>
        <end position="372"/>
    </location>
</feature>
<keyword evidence="5" id="KW-0472">Membrane</keyword>
<dbReference type="PROSITE" id="PS50842">
    <property type="entry name" value="EXPANSIN_EG45"/>
    <property type="match status" value="1"/>
</dbReference>
<keyword evidence="4" id="KW-0964">Secreted</keyword>
<comment type="subcellular location">
    <subcellularLocation>
        <location evidence="1">Membrane</location>
        <topology evidence="1">Peripheral membrane protein</topology>
    </subcellularLocation>
    <subcellularLocation>
        <location evidence="2">Secreted</location>
        <location evidence="2">Cell wall</location>
    </subcellularLocation>
</comment>
<feature type="domain" description="Expansin-like EG45" evidence="8">
    <location>
        <begin position="49"/>
        <end position="154"/>
    </location>
</feature>
<name>A0A8S1IZR4_9CHLO</name>
<organism evidence="10 11">
    <name type="scientific">Ostreobium quekettii</name>
    <dbReference type="NCBI Taxonomy" id="121088"/>
    <lineage>
        <taxon>Eukaryota</taxon>
        <taxon>Viridiplantae</taxon>
        <taxon>Chlorophyta</taxon>
        <taxon>core chlorophytes</taxon>
        <taxon>Ulvophyceae</taxon>
        <taxon>TCBD clade</taxon>
        <taxon>Bryopsidales</taxon>
        <taxon>Ostreobineae</taxon>
        <taxon>Ostreobiaceae</taxon>
        <taxon>Ostreobium</taxon>
    </lineage>
</organism>